<proteinExistence type="predicted"/>
<dbReference type="EMBL" id="JAFFZE010000010">
    <property type="protein sequence ID" value="MCT2584018.1"/>
    <property type="molecule type" value="Genomic_DNA"/>
</dbReference>
<evidence type="ECO:0000313" key="1">
    <source>
        <dbReference type="EMBL" id="MCT2584018.1"/>
    </source>
</evidence>
<sequence length="206" mass="21572">MLIRHRDAEPTVDPTAWVAPNATLVGDVRLGPRARVLYGAVLDAEGASVTIGESVVVSEHAVLRATAVTDEDRPVVLGDHVFVGPHATVLGATVGRCVYLAAQATVLQAARIGDGACVAVGALVHARSVVPAEFFVPPHTTALGDPVRVLPADGAGELADAIREVGFADAAFGVRDRWEDKLTRYRRVAEVRSAEYAAHEGDTVVG</sequence>
<evidence type="ECO:0000313" key="2">
    <source>
        <dbReference type="Proteomes" id="UP001156441"/>
    </source>
</evidence>
<dbReference type="Proteomes" id="UP001156441">
    <property type="component" value="Unassembled WGS sequence"/>
</dbReference>
<dbReference type="SUPFAM" id="SSF51161">
    <property type="entry name" value="Trimeric LpxA-like enzymes"/>
    <property type="match status" value="1"/>
</dbReference>
<dbReference type="InterPro" id="IPR011004">
    <property type="entry name" value="Trimer_LpxA-like_sf"/>
</dbReference>
<protein>
    <submittedName>
        <fullName evidence="1">Acyltransferase</fullName>
    </submittedName>
</protein>
<comment type="caution">
    <text evidence="1">The sequence shown here is derived from an EMBL/GenBank/DDBJ whole genome shotgun (WGS) entry which is preliminary data.</text>
</comment>
<dbReference type="PANTHER" id="PTHR13061:SF29">
    <property type="entry name" value="GAMMA CARBONIC ANHYDRASE-LIKE 1, MITOCHONDRIAL-RELATED"/>
    <property type="match status" value="1"/>
</dbReference>
<name>A0ABT2J830_9PSEU</name>
<dbReference type="PANTHER" id="PTHR13061">
    <property type="entry name" value="DYNACTIN SUBUNIT P25"/>
    <property type="match status" value="1"/>
</dbReference>
<dbReference type="InterPro" id="IPR050484">
    <property type="entry name" value="Transf_Hexapept/Carb_Anhydrase"/>
</dbReference>
<keyword evidence="1" id="KW-0012">Acyltransferase</keyword>
<keyword evidence="1" id="KW-0808">Transferase</keyword>
<dbReference type="GO" id="GO:0016746">
    <property type="term" value="F:acyltransferase activity"/>
    <property type="evidence" value="ECO:0007669"/>
    <property type="project" value="UniProtKB-KW"/>
</dbReference>
<dbReference type="RefSeq" id="WP_260191394.1">
    <property type="nucleotide sequence ID" value="NZ_JAFFZE010000010.1"/>
</dbReference>
<accession>A0ABT2J830</accession>
<organism evidence="1 2">
    <name type="scientific">Actinophytocola gossypii</name>
    <dbReference type="NCBI Taxonomy" id="2812003"/>
    <lineage>
        <taxon>Bacteria</taxon>
        <taxon>Bacillati</taxon>
        <taxon>Actinomycetota</taxon>
        <taxon>Actinomycetes</taxon>
        <taxon>Pseudonocardiales</taxon>
        <taxon>Pseudonocardiaceae</taxon>
    </lineage>
</organism>
<dbReference type="Gene3D" id="2.160.10.10">
    <property type="entry name" value="Hexapeptide repeat proteins"/>
    <property type="match status" value="1"/>
</dbReference>
<gene>
    <name evidence="1" type="ORF">JT362_12910</name>
</gene>
<keyword evidence="2" id="KW-1185">Reference proteome</keyword>
<reference evidence="1 2" key="1">
    <citation type="submission" date="2021-02" db="EMBL/GenBank/DDBJ databases">
        <title>Actinophytocola xerophila sp. nov., isolated from soil of cotton cropping field.</title>
        <authorList>
            <person name="Huang R."/>
            <person name="Chen X."/>
            <person name="Ge X."/>
            <person name="Liu W."/>
        </authorList>
    </citation>
    <scope>NUCLEOTIDE SEQUENCE [LARGE SCALE GENOMIC DNA]</scope>
    <source>
        <strain evidence="1 2">S1-96</strain>
    </source>
</reference>